<dbReference type="OrthoDB" id="6207683at2759"/>
<dbReference type="InterPro" id="IPR006149">
    <property type="entry name" value="EB_dom"/>
</dbReference>
<dbReference type="Proteomes" id="UP000694844">
    <property type="component" value="Chromosome 8"/>
</dbReference>
<name>A0A8B8B3D4_CRAVI</name>
<reference evidence="4" key="1">
    <citation type="submission" date="2025-08" db="UniProtKB">
        <authorList>
            <consortium name="RefSeq"/>
        </authorList>
    </citation>
    <scope>IDENTIFICATION</scope>
    <source>
        <tissue evidence="4">Whole sample</tissue>
    </source>
</reference>
<evidence type="ECO:0000313" key="4">
    <source>
        <dbReference type="RefSeq" id="XP_022297563.1"/>
    </source>
</evidence>
<protein>
    <submittedName>
        <fullName evidence="4">Uncharacterized protein LOC111106959</fullName>
    </submittedName>
</protein>
<organism evidence="3 4">
    <name type="scientific">Crassostrea virginica</name>
    <name type="common">Eastern oyster</name>
    <dbReference type="NCBI Taxonomy" id="6565"/>
    <lineage>
        <taxon>Eukaryota</taxon>
        <taxon>Metazoa</taxon>
        <taxon>Spiralia</taxon>
        <taxon>Lophotrochozoa</taxon>
        <taxon>Mollusca</taxon>
        <taxon>Bivalvia</taxon>
        <taxon>Autobranchia</taxon>
        <taxon>Pteriomorphia</taxon>
        <taxon>Ostreida</taxon>
        <taxon>Ostreoidea</taxon>
        <taxon>Ostreidae</taxon>
        <taxon>Crassostrea</taxon>
    </lineage>
</organism>
<dbReference type="AlphaFoldDB" id="A0A8B8B3D4"/>
<keyword evidence="1" id="KW-0472">Membrane</keyword>
<feature type="transmembrane region" description="Helical" evidence="1">
    <location>
        <begin position="146"/>
        <end position="168"/>
    </location>
</feature>
<sequence>MMFTLVFSSNYYNEITCSDYWSTITLTINCQKWNKKKFSISSGDGCKNNNSKCIIWRGVCVCHCYSEYMMVNGHCVKENIPLNQSCDLNEQCIGSRYATCLDGICTCIEGYTATNSTECVLELQSHNQGGLSAAGANTGNNIGVTIGVLFGGLCLGISITAGIACIIFKRSKSSTGKREETHTVFADNIVYNVANLGKNAGEEVSKCTDVPHKIFTSYPCNSSKETPEYSHPKRQQTHDDVYNHLNEQDDRVDDDTYMYDHATAAIRHDRDLNDYSSVWDVEKTFAVSDDYSTLDKN</sequence>
<feature type="domain" description="EB" evidence="2">
    <location>
        <begin position="64"/>
        <end position="119"/>
    </location>
</feature>
<proteinExistence type="predicted"/>
<keyword evidence="3" id="KW-1185">Reference proteome</keyword>
<accession>A0A8B8B3D4</accession>
<dbReference type="RefSeq" id="XP_022297563.1">
    <property type="nucleotide sequence ID" value="XM_022441855.1"/>
</dbReference>
<dbReference type="KEGG" id="cvn:111106959"/>
<keyword evidence="1" id="KW-1133">Transmembrane helix</keyword>
<keyword evidence="1" id="KW-0812">Transmembrane</keyword>
<gene>
    <name evidence="4" type="primary">LOC111106959</name>
</gene>
<dbReference type="Pfam" id="PF01683">
    <property type="entry name" value="EB"/>
    <property type="match status" value="1"/>
</dbReference>
<dbReference type="GeneID" id="111106959"/>
<evidence type="ECO:0000313" key="3">
    <source>
        <dbReference type="Proteomes" id="UP000694844"/>
    </source>
</evidence>
<evidence type="ECO:0000256" key="1">
    <source>
        <dbReference type="SAM" id="Phobius"/>
    </source>
</evidence>
<evidence type="ECO:0000259" key="2">
    <source>
        <dbReference type="Pfam" id="PF01683"/>
    </source>
</evidence>